<dbReference type="EMBL" id="WNDQ01000050">
    <property type="protein sequence ID" value="KAF1019662.1"/>
    <property type="molecule type" value="Genomic_DNA"/>
</dbReference>
<reference evidence="3" key="1">
    <citation type="journal article" date="2020" name="MBio">
        <title>Horizontal gene transfer to a defensive symbiont with a reduced genome amongst a multipartite beetle microbiome.</title>
        <authorList>
            <person name="Waterworth S.C."/>
            <person name="Florez L.V."/>
            <person name="Rees E.R."/>
            <person name="Hertweck C."/>
            <person name="Kaltenpoth M."/>
            <person name="Kwan J.C."/>
        </authorList>
    </citation>
    <scope>NUCLEOTIDE SEQUENCE [LARGE SCALE GENOMIC DNA]</scope>
</reference>
<keyword evidence="1" id="KW-0472">Membrane</keyword>
<comment type="caution">
    <text evidence="2">The sequence shown here is derived from an EMBL/GenBank/DDBJ whole genome shotgun (WGS) entry which is preliminary data.</text>
</comment>
<organism evidence="2 3">
    <name type="scientific">Paracidovorax wautersii</name>
    <dbReference type="NCBI Taxonomy" id="1177982"/>
    <lineage>
        <taxon>Bacteria</taxon>
        <taxon>Pseudomonadati</taxon>
        <taxon>Pseudomonadota</taxon>
        <taxon>Betaproteobacteria</taxon>
        <taxon>Burkholderiales</taxon>
        <taxon>Comamonadaceae</taxon>
        <taxon>Paracidovorax</taxon>
    </lineage>
</organism>
<keyword evidence="1" id="KW-1133">Transmembrane helix</keyword>
<keyword evidence="1" id="KW-0812">Transmembrane</keyword>
<protein>
    <submittedName>
        <fullName evidence="2">Uncharacterized protein</fullName>
    </submittedName>
</protein>
<evidence type="ECO:0000313" key="2">
    <source>
        <dbReference type="EMBL" id="KAF1019662.1"/>
    </source>
</evidence>
<accession>A0A7V8JP94</accession>
<dbReference type="AlphaFoldDB" id="A0A7V8JP94"/>
<sequence>MTDERDDLKSPLWAVAAVTVAAVVGAVWLVCWVYWSLLRWIAA</sequence>
<feature type="transmembrane region" description="Helical" evidence="1">
    <location>
        <begin position="12"/>
        <end position="35"/>
    </location>
</feature>
<name>A0A7V8JP94_9BURK</name>
<gene>
    <name evidence="2" type="ORF">GAK30_02978</name>
</gene>
<dbReference type="Proteomes" id="UP000461670">
    <property type="component" value="Unassembled WGS sequence"/>
</dbReference>
<evidence type="ECO:0000313" key="3">
    <source>
        <dbReference type="Proteomes" id="UP000461670"/>
    </source>
</evidence>
<proteinExistence type="predicted"/>
<evidence type="ECO:0000256" key="1">
    <source>
        <dbReference type="SAM" id="Phobius"/>
    </source>
</evidence>